<dbReference type="PANTHER" id="PTHR45033">
    <property type="match status" value="1"/>
</dbReference>
<proteinExistence type="predicted"/>
<dbReference type="GO" id="GO:0016491">
    <property type="term" value="F:oxidoreductase activity"/>
    <property type="evidence" value="ECO:0007669"/>
    <property type="project" value="InterPro"/>
</dbReference>
<protein>
    <submittedName>
        <fullName evidence="2">Alcohol dehydrogenase</fullName>
    </submittedName>
</protein>
<dbReference type="SUPFAM" id="SSF51735">
    <property type="entry name" value="NAD(P)-binding Rossmann-fold domains"/>
    <property type="match status" value="1"/>
</dbReference>
<feature type="domain" description="Enoyl reductase (ER)" evidence="1">
    <location>
        <begin position="16"/>
        <end position="345"/>
    </location>
</feature>
<dbReference type="Pfam" id="PF00107">
    <property type="entry name" value="ADH_zinc_N"/>
    <property type="match status" value="1"/>
</dbReference>
<dbReference type="InterPro" id="IPR020843">
    <property type="entry name" value="ER"/>
</dbReference>
<gene>
    <name evidence="2" type="ORF">THAR02_06102</name>
</gene>
<dbReference type="InterPro" id="IPR013149">
    <property type="entry name" value="ADH-like_C"/>
</dbReference>
<dbReference type="OMA" id="REYGVYP"/>
<dbReference type="Pfam" id="PF08240">
    <property type="entry name" value="ADH_N"/>
    <property type="match status" value="1"/>
</dbReference>
<sequence>MAQNTFKQWILTDSKGLESLHLSSATIPSTIGDYDVLVNLHFASLNYRDVLIAQGKNPFPLKKDVVPVSDGAGVVVSVGPKVTAFRAGDRVAPTFMRDHVAGPITPAAVLSSLGAVVDGTLREYGVYPEHSLVPIADNLSLLEASSLPCAGVTAWTSLYGDRYLQPGDVVLTQGTSGVSLFALQLAVAAGAIVIATTSSAEKIQLLKDLGATHVLNYSEDKNWGETARSLTWDGAGVDIVVEVGGASSVRQSLKAVRMGGIVSLVGHLDSSEPLDPPFNPVEVLASQATIRAIGAGNRQDFVALMRAIDANKIKPVIDKKVFNMNEAREAYQYMLDRKHLGKVVIDLRGSQKLTD</sequence>
<dbReference type="OrthoDB" id="9930022at2759"/>
<accession>A0A0G0A9S2</accession>
<reference evidence="3" key="1">
    <citation type="journal article" date="2015" name="Genome Announc.">
        <title>Draft whole-genome sequence of the biocontrol agent Trichoderma harzianum T6776.</title>
        <authorList>
            <person name="Baroncelli R."/>
            <person name="Piaggeschi G."/>
            <person name="Fiorini L."/>
            <person name="Bertolini E."/>
            <person name="Zapparata A."/>
            <person name="Pe M.E."/>
            <person name="Sarrocco S."/>
            <person name="Vannacci G."/>
        </authorList>
    </citation>
    <scope>NUCLEOTIDE SEQUENCE [LARGE SCALE GENOMIC DNA]</scope>
    <source>
        <strain evidence="3">T6776</strain>
    </source>
</reference>
<dbReference type="InterPro" id="IPR036291">
    <property type="entry name" value="NAD(P)-bd_dom_sf"/>
</dbReference>
<dbReference type="AlphaFoldDB" id="A0A0G0A9S2"/>
<evidence type="ECO:0000313" key="2">
    <source>
        <dbReference type="EMBL" id="KKP01804.1"/>
    </source>
</evidence>
<name>A0A0G0A9S2_TRIHA</name>
<dbReference type="SMART" id="SM00829">
    <property type="entry name" value="PKS_ER"/>
    <property type="match status" value="1"/>
</dbReference>
<dbReference type="Gene3D" id="3.90.180.10">
    <property type="entry name" value="Medium-chain alcohol dehydrogenases, catalytic domain"/>
    <property type="match status" value="1"/>
</dbReference>
<dbReference type="CDD" id="cd08276">
    <property type="entry name" value="MDR7"/>
    <property type="match status" value="1"/>
</dbReference>
<dbReference type="SUPFAM" id="SSF50129">
    <property type="entry name" value="GroES-like"/>
    <property type="match status" value="1"/>
</dbReference>
<organism evidence="2 3">
    <name type="scientific">Trichoderma harzianum</name>
    <name type="common">Hypocrea lixii</name>
    <dbReference type="NCBI Taxonomy" id="5544"/>
    <lineage>
        <taxon>Eukaryota</taxon>
        <taxon>Fungi</taxon>
        <taxon>Dikarya</taxon>
        <taxon>Ascomycota</taxon>
        <taxon>Pezizomycotina</taxon>
        <taxon>Sordariomycetes</taxon>
        <taxon>Hypocreomycetidae</taxon>
        <taxon>Hypocreales</taxon>
        <taxon>Hypocreaceae</taxon>
        <taxon>Trichoderma</taxon>
    </lineage>
</organism>
<evidence type="ECO:0000259" key="1">
    <source>
        <dbReference type="SMART" id="SM00829"/>
    </source>
</evidence>
<dbReference type="Proteomes" id="UP000034112">
    <property type="component" value="Unassembled WGS sequence"/>
</dbReference>
<dbReference type="Gene3D" id="3.40.50.720">
    <property type="entry name" value="NAD(P)-binding Rossmann-like Domain"/>
    <property type="match status" value="1"/>
</dbReference>
<dbReference type="EMBL" id="JOKZ01000178">
    <property type="protein sequence ID" value="KKP01804.1"/>
    <property type="molecule type" value="Genomic_DNA"/>
</dbReference>
<dbReference type="InterPro" id="IPR011032">
    <property type="entry name" value="GroES-like_sf"/>
</dbReference>
<comment type="caution">
    <text evidence="2">The sequence shown here is derived from an EMBL/GenBank/DDBJ whole genome shotgun (WGS) entry which is preliminary data.</text>
</comment>
<dbReference type="PANTHER" id="PTHR45033:SF2">
    <property type="entry name" value="ZINC-TYPE ALCOHOL DEHYDROGENASE-LIKE PROTEIN C1773.06C"/>
    <property type="match status" value="1"/>
</dbReference>
<dbReference type="InterPro" id="IPR052711">
    <property type="entry name" value="Zinc_ADH-like"/>
</dbReference>
<dbReference type="InterPro" id="IPR013154">
    <property type="entry name" value="ADH-like_N"/>
</dbReference>
<evidence type="ECO:0000313" key="3">
    <source>
        <dbReference type="Proteomes" id="UP000034112"/>
    </source>
</evidence>